<dbReference type="RefSeq" id="WP_380748074.1">
    <property type="nucleotide sequence ID" value="NZ_JBHSRF010000006.1"/>
</dbReference>
<comment type="caution">
    <text evidence="2">The sequence shown here is derived from an EMBL/GenBank/DDBJ whole genome shotgun (WGS) entry which is preliminary data.</text>
</comment>
<name>A0ABW1NDL0_9ACTN</name>
<dbReference type="Proteomes" id="UP001596137">
    <property type="component" value="Unassembled WGS sequence"/>
</dbReference>
<dbReference type="EMBL" id="JBHSRF010000006">
    <property type="protein sequence ID" value="MFC6080867.1"/>
    <property type="molecule type" value="Genomic_DNA"/>
</dbReference>
<feature type="region of interest" description="Disordered" evidence="1">
    <location>
        <begin position="22"/>
        <end position="45"/>
    </location>
</feature>
<gene>
    <name evidence="2" type="ORF">ACFP1K_06820</name>
</gene>
<organism evidence="2 3">
    <name type="scientific">Sphaerisporangium aureirubrum</name>
    <dbReference type="NCBI Taxonomy" id="1544736"/>
    <lineage>
        <taxon>Bacteria</taxon>
        <taxon>Bacillati</taxon>
        <taxon>Actinomycetota</taxon>
        <taxon>Actinomycetes</taxon>
        <taxon>Streptosporangiales</taxon>
        <taxon>Streptosporangiaceae</taxon>
        <taxon>Sphaerisporangium</taxon>
    </lineage>
</organism>
<evidence type="ECO:0000256" key="1">
    <source>
        <dbReference type="SAM" id="MobiDB-lite"/>
    </source>
</evidence>
<evidence type="ECO:0000313" key="2">
    <source>
        <dbReference type="EMBL" id="MFC6080867.1"/>
    </source>
</evidence>
<reference evidence="3" key="1">
    <citation type="journal article" date="2019" name="Int. J. Syst. Evol. Microbiol.">
        <title>The Global Catalogue of Microorganisms (GCM) 10K type strain sequencing project: providing services to taxonomists for standard genome sequencing and annotation.</title>
        <authorList>
            <consortium name="The Broad Institute Genomics Platform"/>
            <consortium name="The Broad Institute Genome Sequencing Center for Infectious Disease"/>
            <person name="Wu L."/>
            <person name="Ma J."/>
        </authorList>
    </citation>
    <scope>NUCLEOTIDE SEQUENCE [LARGE SCALE GENOMIC DNA]</scope>
    <source>
        <strain evidence="3">JCM 30346</strain>
    </source>
</reference>
<evidence type="ECO:0000313" key="3">
    <source>
        <dbReference type="Proteomes" id="UP001596137"/>
    </source>
</evidence>
<protein>
    <submittedName>
        <fullName evidence="2">Uncharacterized protein</fullName>
    </submittedName>
</protein>
<keyword evidence="3" id="KW-1185">Reference proteome</keyword>
<feature type="compositionally biased region" description="Basic and acidic residues" evidence="1">
    <location>
        <begin position="22"/>
        <end position="40"/>
    </location>
</feature>
<accession>A0ABW1NDL0</accession>
<proteinExistence type="predicted"/>
<sequence length="75" mass="8278">MSWLVLAFILAAAVLAPLFGADTRDGRDWKPAATPAHDDDPYASARPRGRLVRFRERRAAVHIPVLGTRRVRTGA</sequence>